<evidence type="ECO:0000313" key="2">
    <source>
        <dbReference type="Proteomes" id="UP000464178"/>
    </source>
</evidence>
<accession>A0A6P2DIY8</accession>
<protein>
    <submittedName>
        <fullName evidence="1">Uncharacterized protein</fullName>
    </submittedName>
</protein>
<keyword evidence="2" id="KW-1185">Reference proteome</keyword>
<dbReference type="KEGG" id="gms:SOIL9_78410"/>
<evidence type="ECO:0000313" key="1">
    <source>
        <dbReference type="EMBL" id="VTS01464.1"/>
    </source>
</evidence>
<organism evidence="1 2">
    <name type="scientific">Gemmata massiliana</name>
    <dbReference type="NCBI Taxonomy" id="1210884"/>
    <lineage>
        <taxon>Bacteria</taxon>
        <taxon>Pseudomonadati</taxon>
        <taxon>Planctomycetota</taxon>
        <taxon>Planctomycetia</taxon>
        <taxon>Gemmatales</taxon>
        <taxon>Gemmataceae</taxon>
        <taxon>Gemmata</taxon>
    </lineage>
</organism>
<sequence>MRASLKSVVRSSVVSFVSYSSNPFCAYYNPRTIRLLFATNWRVAGLRLFYLYPRSVGCPHGNSRVRTE</sequence>
<reference evidence="1 2" key="1">
    <citation type="submission" date="2019-05" db="EMBL/GenBank/DDBJ databases">
        <authorList>
            <consortium name="Science for Life Laboratories"/>
        </authorList>
    </citation>
    <scope>NUCLEOTIDE SEQUENCE [LARGE SCALE GENOMIC DNA]</scope>
    <source>
        <strain evidence="1">Soil9</strain>
    </source>
</reference>
<dbReference type="Proteomes" id="UP000464178">
    <property type="component" value="Chromosome"/>
</dbReference>
<proteinExistence type="predicted"/>
<gene>
    <name evidence="1" type="ORF">SOIL9_78410</name>
</gene>
<name>A0A6P2DIY8_9BACT</name>
<dbReference type="EMBL" id="LR593886">
    <property type="protein sequence ID" value="VTS01464.1"/>
    <property type="molecule type" value="Genomic_DNA"/>
</dbReference>
<dbReference type="AlphaFoldDB" id="A0A6P2DIY8"/>